<dbReference type="AlphaFoldDB" id="A0AAX6HYA8"/>
<sequence>MHPSLFLLLLFPLLVLSCTTFYLPAAAAAASSLPESSHLQTMLAISAPFEHLDPTLPPAFTGQSPKCSVLALRHHFAHTVGSPPASTNYTHPKGCPAPWTRIVLELSASASDLQKDRVAAVWIDGAEILRTSTPLPLAPDTYWRVEKDITQYTALLTRLVQTNGTISMMLENSIAALPGIYSVNLTFHFYRGAVAAAHDARSLGYAAHPTIKSLYRDPADLIVPISHEKGYCSSGGFWFRIDNALHVPTAAVTIPRNAYRAVLEIFSSYHEADKSWYTNPLRSSYLQDHAGFSAGAANGGFRQVYATIDGRFVGGHIPFATIYPSSINPYFWSPVTAIGAFDMPSYDINVTPFLGLMLDGLPHKIGLGVRDSQPYWLLTANLHVWVDAWSDSLEGDLVEYIAPELKISRQAGWMSEDGQSEVLAEGLMQFAGWISSSNGNLTTRVIQKVKFKNQVQVHNRGTFSQVEMVNKEQTTVEVSKERQVLERLQLLREGPLQVQTSSINMNTMGGPRLERTRMYHQLQETVNLNRNQQAATTSTLIDRQDAEGSALMRGGSAEWGSGDTRSIYKYRDERTCYQRTMNTKGGVIVADSTSPSCSSVADI</sequence>
<protein>
    <submittedName>
        <fullName evidence="3">Peptide-N4-(N-acetyl-beta-glucosaminyl)asparagine amidase A-like</fullName>
    </submittedName>
</protein>
<organism evidence="3 4">
    <name type="scientific">Iris pallida</name>
    <name type="common">Sweet iris</name>
    <dbReference type="NCBI Taxonomy" id="29817"/>
    <lineage>
        <taxon>Eukaryota</taxon>
        <taxon>Viridiplantae</taxon>
        <taxon>Streptophyta</taxon>
        <taxon>Embryophyta</taxon>
        <taxon>Tracheophyta</taxon>
        <taxon>Spermatophyta</taxon>
        <taxon>Magnoliopsida</taxon>
        <taxon>Liliopsida</taxon>
        <taxon>Asparagales</taxon>
        <taxon>Iridaceae</taxon>
        <taxon>Iridoideae</taxon>
        <taxon>Irideae</taxon>
        <taxon>Iris</taxon>
    </lineage>
</organism>
<feature type="chain" id="PRO_5043657523" evidence="1">
    <location>
        <begin position="18"/>
        <end position="603"/>
    </location>
</feature>
<reference evidence="3" key="2">
    <citation type="submission" date="2023-04" db="EMBL/GenBank/DDBJ databases">
        <authorList>
            <person name="Bruccoleri R.E."/>
            <person name="Oakeley E.J."/>
            <person name="Faust A.-M."/>
            <person name="Dessus-Babus S."/>
            <person name="Altorfer M."/>
            <person name="Burckhardt D."/>
            <person name="Oertli M."/>
            <person name="Naumann U."/>
            <person name="Petersen F."/>
            <person name="Wong J."/>
        </authorList>
    </citation>
    <scope>NUCLEOTIDE SEQUENCE</scope>
    <source>
        <strain evidence="3">GSM-AAB239-AS_SAM_17_03QT</strain>
        <tissue evidence="3">Leaf</tissue>
    </source>
</reference>
<accession>A0AAX6HYA8</accession>
<evidence type="ECO:0000313" key="4">
    <source>
        <dbReference type="Proteomes" id="UP001140949"/>
    </source>
</evidence>
<dbReference type="EMBL" id="JANAVB010005944">
    <property type="protein sequence ID" value="KAJ6845693.1"/>
    <property type="molecule type" value="Genomic_DNA"/>
</dbReference>
<dbReference type="InterPro" id="IPR056948">
    <property type="entry name" value="PNGaseA_N"/>
</dbReference>
<gene>
    <name evidence="3" type="ORF">M6B38_286490</name>
</gene>
<feature type="signal peptide" evidence="1">
    <location>
        <begin position="1"/>
        <end position="17"/>
    </location>
</feature>
<proteinExistence type="predicted"/>
<keyword evidence="1" id="KW-0732">Signal</keyword>
<evidence type="ECO:0000313" key="3">
    <source>
        <dbReference type="EMBL" id="KAJ6845693.1"/>
    </source>
</evidence>
<dbReference type="Pfam" id="PF12222">
    <property type="entry name" value="PNGaseA"/>
    <property type="match status" value="1"/>
</dbReference>
<keyword evidence="4" id="KW-1185">Reference proteome</keyword>
<evidence type="ECO:0000259" key="2">
    <source>
        <dbReference type="Pfam" id="PF12222"/>
    </source>
</evidence>
<dbReference type="InterPro" id="IPR021102">
    <property type="entry name" value="PNGase_A"/>
</dbReference>
<feature type="domain" description="Peptide N-acetyl-beta-D-glucosaminyl asparaginase amidase A N-terminal" evidence="2">
    <location>
        <begin position="63"/>
        <end position="400"/>
    </location>
</feature>
<reference evidence="3" key="1">
    <citation type="journal article" date="2023" name="GigaByte">
        <title>Genome assembly of the bearded iris, Iris pallida Lam.</title>
        <authorList>
            <person name="Bruccoleri R.E."/>
            <person name="Oakeley E.J."/>
            <person name="Faust A.M.E."/>
            <person name="Altorfer M."/>
            <person name="Dessus-Babus S."/>
            <person name="Burckhardt D."/>
            <person name="Oertli M."/>
            <person name="Naumann U."/>
            <person name="Petersen F."/>
            <person name="Wong J."/>
        </authorList>
    </citation>
    <scope>NUCLEOTIDE SEQUENCE</scope>
    <source>
        <strain evidence="3">GSM-AAB239-AS_SAM_17_03QT</strain>
    </source>
</reference>
<dbReference type="PANTHER" id="PTHR31104">
    <property type="entry name" value="PEPTIDE-N4-(N-ACETYL-BETA-GLUCOSAMINYL)ASPARAGINE AMIDASE A PROTEIN"/>
    <property type="match status" value="1"/>
</dbReference>
<comment type="caution">
    <text evidence="3">The sequence shown here is derived from an EMBL/GenBank/DDBJ whole genome shotgun (WGS) entry which is preliminary data.</text>
</comment>
<evidence type="ECO:0000256" key="1">
    <source>
        <dbReference type="SAM" id="SignalP"/>
    </source>
</evidence>
<name>A0AAX6HYA8_IRIPA</name>
<dbReference type="Proteomes" id="UP001140949">
    <property type="component" value="Unassembled WGS sequence"/>
</dbReference>